<proteinExistence type="predicted"/>
<evidence type="ECO:0000313" key="2">
    <source>
        <dbReference type="EMBL" id="CAA7054764.1"/>
    </source>
</evidence>
<dbReference type="EMBL" id="CACVBM020001588">
    <property type="protein sequence ID" value="CAA7054764.1"/>
    <property type="molecule type" value="Genomic_DNA"/>
</dbReference>
<keyword evidence="1" id="KW-0732">Signal</keyword>
<dbReference type="Proteomes" id="UP000467841">
    <property type="component" value="Unassembled WGS sequence"/>
</dbReference>
<dbReference type="OrthoDB" id="205514at2759"/>
<gene>
    <name evidence="2" type="ORF">MERR_LOCUS42000</name>
    <name evidence="3" type="ORF">MERR_LOCUS48066</name>
</gene>
<feature type="chain" id="PRO_5036384199" evidence="1">
    <location>
        <begin position="21"/>
        <end position="102"/>
    </location>
</feature>
<keyword evidence="4" id="KW-1185">Reference proteome</keyword>
<reference evidence="3 4" key="1">
    <citation type="submission" date="2020-01" db="EMBL/GenBank/DDBJ databases">
        <authorList>
            <person name="Mishra B."/>
        </authorList>
    </citation>
    <scope>NUCLEOTIDE SEQUENCE [LARGE SCALE GENOMIC DNA]</scope>
</reference>
<dbReference type="Gene3D" id="3.30.210.10">
    <property type="entry name" value="DNA polymerase, thumb domain"/>
    <property type="match status" value="1"/>
</dbReference>
<evidence type="ECO:0000313" key="3">
    <source>
        <dbReference type="EMBL" id="CAA7060830.1"/>
    </source>
</evidence>
<accession>A0A6D2LHX5</accession>
<evidence type="ECO:0000313" key="4">
    <source>
        <dbReference type="Proteomes" id="UP000467841"/>
    </source>
</evidence>
<sequence length="102" mass="11204">MSPNVYCVFVLLVNISICHGHCRLRLLAESKGYRLDDTGLFPATQGAKATASLKLATEKQVTTDLCWLENKGLDDGTLRNKPERNTIVNMCLSPPNPSSILD</sequence>
<protein>
    <submittedName>
        <fullName evidence="3">Uncharacterized protein</fullName>
    </submittedName>
</protein>
<feature type="signal peptide" evidence="1">
    <location>
        <begin position="1"/>
        <end position="20"/>
    </location>
</feature>
<dbReference type="InterPro" id="IPR037160">
    <property type="entry name" value="DNA_Pol_thumb_sf"/>
</dbReference>
<name>A0A6D2LHX5_9BRAS</name>
<dbReference type="AlphaFoldDB" id="A0A6D2LHX5"/>
<organism evidence="3 4">
    <name type="scientific">Microthlaspi erraticum</name>
    <dbReference type="NCBI Taxonomy" id="1685480"/>
    <lineage>
        <taxon>Eukaryota</taxon>
        <taxon>Viridiplantae</taxon>
        <taxon>Streptophyta</taxon>
        <taxon>Embryophyta</taxon>
        <taxon>Tracheophyta</taxon>
        <taxon>Spermatophyta</taxon>
        <taxon>Magnoliopsida</taxon>
        <taxon>eudicotyledons</taxon>
        <taxon>Gunneridae</taxon>
        <taxon>Pentapetalae</taxon>
        <taxon>rosids</taxon>
        <taxon>malvids</taxon>
        <taxon>Brassicales</taxon>
        <taxon>Brassicaceae</taxon>
        <taxon>Coluteocarpeae</taxon>
        <taxon>Microthlaspi</taxon>
    </lineage>
</organism>
<dbReference type="EMBL" id="CACVBM020001840">
    <property type="protein sequence ID" value="CAA7060830.1"/>
    <property type="molecule type" value="Genomic_DNA"/>
</dbReference>
<evidence type="ECO:0000256" key="1">
    <source>
        <dbReference type="SAM" id="SignalP"/>
    </source>
</evidence>